<dbReference type="EMBL" id="CAXDID020000131">
    <property type="protein sequence ID" value="CAL6035590.1"/>
    <property type="molecule type" value="Genomic_DNA"/>
</dbReference>
<dbReference type="PANTHER" id="PTHR46652:SF3">
    <property type="entry name" value="LEUCINE-RICH REPEAT-CONTAINING PROTEIN 9"/>
    <property type="match status" value="1"/>
</dbReference>
<keyword evidence="2" id="KW-0677">Repeat</keyword>
<reference evidence="3" key="1">
    <citation type="submission" date="2023-06" db="EMBL/GenBank/DDBJ databases">
        <authorList>
            <person name="Kurt Z."/>
        </authorList>
    </citation>
    <scope>NUCLEOTIDE SEQUENCE</scope>
</reference>
<dbReference type="PROSITE" id="PS51450">
    <property type="entry name" value="LRR"/>
    <property type="match status" value="5"/>
</dbReference>
<keyword evidence="5" id="KW-1185">Reference proteome</keyword>
<dbReference type="InterPro" id="IPR050836">
    <property type="entry name" value="SDS22/Internalin_LRR"/>
</dbReference>
<dbReference type="InterPro" id="IPR003591">
    <property type="entry name" value="Leu-rich_rpt_typical-subtyp"/>
</dbReference>
<dbReference type="SMART" id="SM00369">
    <property type="entry name" value="LRR_TYP"/>
    <property type="match status" value="5"/>
</dbReference>
<dbReference type="InterPro" id="IPR032675">
    <property type="entry name" value="LRR_dom_sf"/>
</dbReference>
<dbReference type="SUPFAM" id="SSF52058">
    <property type="entry name" value="L domain-like"/>
    <property type="match status" value="1"/>
</dbReference>
<dbReference type="InterPro" id="IPR001611">
    <property type="entry name" value="Leu-rich_rpt"/>
</dbReference>
<dbReference type="PANTHER" id="PTHR46652">
    <property type="entry name" value="LEUCINE-RICH REPEAT AND IQ DOMAIN-CONTAINING PROTEIN 1-RELATED"/>
    <property type="match status" value="1"/>
</dbReference>
<gene>
    <name evidence="4" type="ORF">HINF_LOCUS36004</name>
    <name evidence="3" type="ORF">HINF_LOCUS40765</name>
</gene>
<dbReference type="SMART" id="SM00365">
    <property type="entry name" value="LRR_SD22"/>
    <property type="match status" value="7"/>
</dbReference>
<evidence type="ECO:0000313" key="5">
    <source>
        <dbReference type="Proteomes" id="UP001642409"/>
    </source>
</evidence>
<organism evidence="3">
    <name type="scientific">Hexamita inflata</name>
    <dbReference type="NCBI Taxonomy" id="28002"/>
    <lineage>
        <taxon>Eukaryota</taxon>
        <taxon>Metamonada</taxon>
        <taxon>Diplomonadida</taxon>
        <taxon>Hexamitidae</taxon>
        <taxon>Hexamitinae</taxon>
        <taxon>Hexamita</taxon>
    </lineage>
</organism>
<dbReference type="Pfam" id="PF12799">
    <property type="entry name" value="LRR_4"/>
    <property type="match status" value="3"/>
</dbReference>
<comment type="caution">
    <text evidence="3">The sequence shown here is derived from an EMBL/GenBank/DDBJ whole genome shotgun (WGS) entry which is preliminary data.</text>
</comment>
<evidence type="ECO:0000313" key="3">
    <source>
        <dbReference type="EMBL" id="CAI9953120.1"/>
    </source>
</evidence>
<accession>A0AA86QK23</accession>
<dbReference type="EMBL" id="CATOUU010000836">
    <property type="protein sequence ID" value="CAI9953120.1"/>
    <property type="molecule type" value="Genomic_DNA"/>
</dbReference>
<evidence type="ECO:0000256" key="1">
    <source>
        <dbReference type="ARBA" id="ARBA00022614"/>
    </source>
</evidence>
<dbReference type="InterPro" id="IPR025875">
    <property type="entry name" value="Leu-rich_rpt_4"/>
</dbReference>
<protein>
    <submittedName>
        <fullName evidence="3">Uncharacterized protein</fullName>
    </submittedName>
</protein>
<proteinExistence type="predicted"/>
<dbReference type="Proteomes" id="UP001642409">
    <property type="component" value="Unassembled WGS sequence"/>
</dbReference>
<reference evidence="4 5" key="2">
    <citation type="submission" date="2024-07" db="EMBL/GenBank/DDBJ databases">
        <authorList>
            <person name="Akdeniz Z."/>
        </authorList>
    </citation>
    <scope>NUCLEOTIDE SEQUENCE [LARGE SCALE GENOMIC DNA]</scope>
</reference>
<dbReference type="Gene3D" id="3.80.10.10">
    <property type="entry name" value="Ribonuclease Inhibitor"/>
    <property type="match status" value="2"/>
</dbReference>
<evidence type="ECO:0000256" key="2">
    <source>
        <dbReference type="ARBA" id="ARBA00022737"/>
    </source>
</evidence>
<keyword evidence="1" id="KW-0433">Leucine-rich repeat</keyword>
<dbReference type="AlphaFoldDB" id="A0AA86QK23"/>
<evidence type="ECO:0000313" key="4">
    <source>
        <dbReference type="EMBL" id="CAL6035590.1"/>
    </source>
</evidence>
<sequence length="658" mass="76361">MLFNLGQITRSPVQILDLCSKFESIILPSQDRNALKKQFKVTSLARSGFFLEQMILQNYILFKSKGKLESLPAYNIRPLYHDNDNQQEMVLEQELLLLQCSDNLISLNSHEEMIILRECLGRLNIPLILKDGGGMNFQLSENMNQIQWMAILVIEAKLRSNLAREIILKNLQNYIYIFYTFTLFIYQYSLRIQQFLQHFRSQSMQPNQAIRSKEELINHFGASQKLEISNLQQMQKLLALNVPPKICEDASNRNLLSFNQKFIQKTKEFTLYRRKIEYIYLISFFTNLTELNLSYNNISDISSISKLKNLKKLYLNYNCIKDISAFQSLPGLIYLTELSLSENKISDISSISKLKNLKTLYLSNNLTEDISALQFLPDLIYLNLSTNKLTSYTVALPNLVELSLGCNKLIDKSGLQYSPKLERLHLSETETTDLQTISQLFGLKKIYLQSNNITEISHLSNFVDLQILDLGCNKQLQNIGHLQFCTQLTELSISETGVADIWPLQFMKNIKTLFMTFTKVVDLHPLQHLQELEDIYASETRIIDVSPLSKLTQLNYLDFGCNKISNADTLKHHKNFSKYDFSNQEVPTTDELKFYNRILSVHSSHKQIRKIKAEKSVSKFRESMSHQKQCIKLKINEQIQVMNMKIEIIFSQNSYVDQ</sequence>
<name>A0AA86QK23_9EUKA</name>